<dbReference type="Proteomes" id="UP000465062">
    <property type="component" value="Chromosome"/>
</dbReference>
<evidence type="ECO:0000313" key="2">
    <source>
        <dbReference type="EMBL" id="QHE61961.1"/>
    </source>
</evidence>
<dbReference type="KEGG" id="bvq:FHE72_13765"/>
<gene>
    <name evidence="2" type="ORF">FHE72_13765</name>
</gene>
<dbReference type="GeneID" id="77235892"/>
<evidence type="ECO:0000313" key="3">
    <source>
        <dbReference type="Proteomes" id="UP000465062"/>
    </source>
</evidence>
<evidence type="ECO:0000256" key="1">
    <source>
        <dbReference type="SAM" id="Coils"/>
    </source>
</evidence>
<organism evidence="2 3">
    <name type="scientific">Rossellomorea vietnamensis</name>
    <dbReference type="NCBI Taxonomy" id="218284"/>
    <lineage>
        <taxon>Bacteria</taxon>
        <taxon>Bacillati</taxon>
        <taxon>Bacillota</taxon>
        <taxon>Bacilli</taxon>
        <taxon>Bacillales</taxon>
        <taxon>Bacillaceae</taxon>
        <taxon>Rossellomorea</taxon>
    </lineage>
</organism>
<proteinExistence type="predicted"/>
<sequence>MLPKQDIMLKLAEIEESLNQLEQSLHDRISVEEEEGLGTLSDQIQKMDSQLSSLERKTGSKTVLMKNREKSYVLQKLELSFKTS</sequence>
<dbReference type="EMBL" id="CP047394">
    <property type="protein sequence ID" value="QHE61961.1"/>
    <property type="molecule type" value="Genomic_DNA"/>
</dbReference>
<reference evidence="2 3" key="1">
    <citation type="submission" date="2019-06" db="EMBL/GenBank/DDBJ databases">
        <title>An operon consisting of a P-type ATPase gene and a transcriptional regular gene given the different cadmium resistance in Bacillus vietamensis 151-6 and Bacillus marisflavi 151-25.</title>
        <authorList>
            <person name="Yu X."/>
        </authorList>
    </citation>
    <scope>NUCLEOTIDE SEQUENCE [LARGE SCALE GENOMIC DNA]</scope>
    <source>
        <strain evidence="2 3">151-6</strain>
    </source>
</reference>
<accession>A0A6I6URE9</accession>
<name>A0A6I6URE9_9BACI</name>
<protein>
    <submittedName>
        <fullName evidence="2">Uncharacterized protein</fullName>
    </submittedName>
</protein>
<keyword evidence="1" id="KW-0175">Coiled coil</keyword>
<feature type="coiled-coil region" evidence="1">
    <location>
        <begin position="4"/>
        <end position="57"/>
    </location>
</feature>
<dbReference type="RefSeq" id="WP_034758458.1">
    <property type="nucleotide sequence ID" value="NZ_CCDN010000001.1"/>
</dbReference>
<dbReference type="AlphaFoldDB" id="A0A6I6URE9"/>